<organism evidence="1 2">
    <name type="scientific">Listeria rustica</name>
    <dbReference type="NCBI Taxonomy" id="2713503"/>
    <lineage>
        <taxon>Bacteria</taxon>
        <taxon>Bacillati</taxon>
        <taxon>Bacillota</taxon>
        <taxon>Bacilli</taxon>
        <taxon>Bacillales</taxon>
        <taxon>Listeriaceae</taxon>
        <taxon>Listeria</taxon>
    </lineage>
</organism>
<evidence type="ECO:0000313" key="2">
    <source>
        <dbReference type="Proteomes" id="UP000548787"/>
    </source>
</evidence>
<proteinExistence type="predicted"/>
<name>A0A7W1YHA3_9LIST</name>
<evidence type="ECO:0000313" key="1">
    <source>
        <dbReference type="EMBL" id="MBA3927527.1"/>
    </source>
</evidence>
<dbReference type="Pfam" id="PF11328">
    <property type="entry name" value="DUF3130"/>
    <property type="match status" value="1"/>
</dbReference>
<accession>A0A7W1YHA3</accession>
<comment type="caution">
    <text evidence="1">The sequence shown here is derived from an EMBL/GenBank/DDBJ whole genome shotgun (WGS) entry which is preliminary data.</text>
</comment>
<dbReference type="RefSeq" id="WP_181677611.1">
    <property type="nucleotide sequence ID" value="NZ_JABJVM010000020.1"/>
</dbReference>
<reference evidence="1 2" key="1">
    <citation type="submission" date="2020-08" db="EMBL/GenBank/DDBJ databases">
        <title>Listeria ohnekaius sp. nov. and Listeria portnoyii sp. nov. isolated from non-agricultural and natural environments.</title>
        <authorList>
            <person name="Weller D."/>
            <person name="Belias A.M."/>
            <person name="Liao J."/>
            <person name="Guo S."/>
            <person name="Orsi R.H."/>
            <person name="Wiedmann M."/>
        </authorList>
    </citation>
    <scope>NUCLEOTIDE SEQUENCE [LARGE SCALE GENOMIC DNA]</scope>
    <source>
        <strain evidence="1 2">FSL W9-0585</strain>
    </source>
</reference>
<dbReference type="AlphaFoldDB" id="A0A7W1YHA3"/>
<keyword evidence="2" id="KW-1185">Reference proteome</keyword>
<dbReference type="Proteomes" id="UP000548787">
    <property type="component" value="Unassembled WGS sequence"/>
</dbReference>
<protein>
    <submittedName>
        <fullName evidence="1">DUF3130 family protein</fullName>
    </submittedName>
</protein>
<sequence length="92" mass="10430">MVEIKVSREKMMNHASDLSDGIAGMGYFPMKNGNMSYTQSQAISNYREALFELVESVELFGKVVHEDAIRIKQIGEAYATKDREVAQQLEVR</sequence>
<dbReference type="NCBIfam" id="TIGR04197">
    <property type="entry name" value="T7SS_SACOL2603"/>
    <property type="match status" value="1"/>
</dbReference>
<dbReference type="InterPro" id="IPR021477">
    <property type="entry name" value="TVIIS_effector_SACOL2603_fam"/>
</dbReference>
<dbReference type="EMBL" id="JABJVM010000020">
    <property type="protein sequence ID" value="MBA3927527.1"/>
    <property type="molecule type" value="Genomic_DNA"/>
</dbReference>
<gene>
    <name evidence="1" type="ORF">HPK16_14405</name>
</gene>